<dbReference type="OrthoDB" id="9802008at2"/>
<name>A0A1G7CZ48_9BACT</name>
<accession>A0A1G7CZ48</accession>
<comment type="pathway">
    <text evidence="1">Amino-acid biosynthesis; L-tyrosine biosynthesis; (4-hydroxyphenyl)pyruvate from prephenate (NAD(+) route): step 1/1.</text>
</comment>
<comment type="catalytic activity">
    <reaction evidence="9">
        <text>prephenate + NAD(+) = 3-(4-hydroxyphenyl)pyruvate + CO2 + NADH</text>
        <dbReference type="Rhea" id="RHEA:13869"/>
        <dbReference type="ChEBI" id="CHEBI:16526"/>
        <dbReference type="ChEBI" id="CHEBI:29934"/>
        <dbReference type="ChEBI" id="CHEBI:36242"/>
        <dbReference type="ChEBI" id="CHEBI:57540"/>
        <dbReference type="ChEBI" id="CHEBI:57945"/>
        <dbReference type="EC" id="1.3.1.12"/>
    </reaction>
</comment>
<keyword evidence="4" id="KW-0827">Tyrosine biosynthesis</keyword>
<dbReference type="FunFam" id="1.10.3660.10:FF:000003">
    <property type="entry name" value="Prephenate dehydrogenase"/>
    <property type="match status" value="1"/>
</dbReference>
<dbReference type="RefSeq" id="WP_092079109.1">
    <property type="nucleotide sequence ID" value="NZ_FNAQ01000011.1"/>
</dbReference>
<dbReference type="EMBL" id="FNAQ01000011">
    <property type="protein sequence ID" value="SDE44612.1"/>
    <property type="molecule type" value="Genomic_DNA"/>
</dbReference>
<dbReference type="STRING" id="57664.SAMN05661003_11151"/>
<dbReference type="SUPFAM" id="SSF51735">
    <property type="entry name" value="NAD(P)-binding Rossmann-fold domains"/>
    <property type="match status" value="1"/>
</dbReference>
<dbReference type="InterPro" id="IPR046825">
    <property type="entry name" value="PDH_C"/>
</dbReference>
<dbReference type="PROSITE" id="PS51176">
    <property type="entry name" value="PDH_ADH"/>
    <property type="match status" value="1"/>
</dbReference>
<dbReference type="Proteomes" id="UP000243205">
    <property type="component" value="Unassembled WGS sequence"/>
</dbReference>
<evidence type="ECO:0000313" key="11">
    <source>
        <dbReference type="EMBL" id="SDE44612.1"/>
    </source>
</evidence>
<comment type="similarity">
    <text evidence="2">Belongs to the prephenate/arogenate dehydrogenase family.</text>
</comment>
<dbReference type="Gene3D" id="3.40.50.720">
    <property type="entry name" value="NAD(P)-binding Rossmann-like Domain"/>
    <property type="match status" value="1"/>
</dbReference>
<reference evidence="12" key="1">
    <citation type="submission" date="2016-10" db="EMBL/GenBank/DDBJ databases">
        <authorList>
            <person name="Varghese N."/>
            <person name="Submissions S."/>
        </authorList>
    </citation>
    <scope>NUCLEOTIDE SEQUENCE [LARGE SCALE GENOMIC DNA]</scope>
    <source>
        <strain evidence="12">DSM 8987</strain>
    </source>
</reference>
<dbReference type="Pfam" id="PF02153">
    <property type="entry name" value="PDH_N"/>
    <property type="match status" value="1"/>
</dbReference>
<keyword evidence="5" id="KW-0028">Amino-acid biosynthesis</keyword>
<keyword evidence="8" id="KW-0057">Aromatic amino acid biosynthesis</keyword>
<proteinExistence type="inferred from homology"/>
<keyword evidence="12" id="KW-1185">Reference proteome</keyword>
<dbReference type="InterPro" id="IPR046826">
    <property type="entry name" value="PDH_N"/>
</dbReference>
<evidence type="ECO:0000313" key="12">
    <source>
        <dbReference type="Proteomes" id="UP000243205"/>
    </source>
</evidence>
<dbReference type="InterPro" id="IPR036291">
    <property type="entry name" value="NAD(P)-bd_dom_sf"/>
</dbReference>
<evidence type="ECO:0000256" key="9">
    <source>
        <dbReference type="ARBA" id="ARBA00049260"/>
    </source>
</evidence>
<evidence type="ECO:0000256" key="6">
    <source>
        <dbReference type="ARBA" id="ARBA00023002"/>
    </source>
</evidence>
<dbReference type="SUPFAM" id="SSF48179">
    <property type="entry name" value="6-phosphogluconate dehydrogenase C-terminal domain-like"/>
    <property type="match status" value="1"/>
</dbReference>
<dbReference type="GO" id="GO:0006571">
    <property type="term" value="P:tyrosine biosynthetic process"/>
    <property type="evidence" value="ECO:0007669"/>
    <property type="project" value="UniProtKB-KW"/>
</dbReference>
<evidence type="ECO:0000256" key="4">
    <source>
        <dbReference type="ARBA" id="ARBA00022498"/>
    </source>
</evidence>
<dbReference type="GO" id="GO:0004665">
    <property type="term" value="F:prephenate dehydrogenase (NADP+) activity"/>
    <property type="evidence" value="ECO:0007669"/>
    <property type="project" value="InterPro"/>
</dbReference>
<dbReference type="GO" id="GO:0008977">
    <property type="term" value="F:prephenate dehydrogenase (NAD+) activity"/>
    <property type="evidence" value="ECO:0007669"/>
    <property type="project" value="UniProtKB-EC"/>
</dbReference>
<evidence type="ECO:0000256" key="3">
    <source>
        <dbReference type="ARBA" id="ARBA00012068"/>
    </source>
</evidence>
<protein>
    <recommendedName>
        <fullName evidence="3">prephenate dehydrogenase</fullName>
        <ecNumber evidence="3">1.3.1.12</ecNumber>
    </recommendedName>
</protein>
<dbReference type="EC" id="1.3.1.12" evidence="3"/>
<evidence type="ECO:0000256" key="5">
    <source>
        <dbReference type="ARBA" id="ARBA00022605"/>
    </source>
</evidence>
<evidence type="ECO:0000256" key="2">
    <source>
        <dbReference type="ARBA" id="ARBA00007964"/>
    </source>
</evidence>
<evidence type="ECO:0000256" key="8">
    <source>
        <dbReference type="ARBA" id="ARBA00023141"/>
    </source>
</evidence>
<dbReference type="GO" id="GO:0070403">
    <property type="term" value="F:NAD+ binding"/>
    <property type="evidence" value="ECO:0007669"/>
    <property type="project" value="InterPro"/>
</dbReference>
<dbReference type="Gene3D" id="1.10.3660.10">
    <property type="entry name" value="6-phosphogluconate dehydrogenase C-terminal like domain"/>
    <property type="match status" value="1"/>
</dbReference>
<dbReference type="PANTHER" id="PTHR21363">
    <property type="entry name" value="PREPHENATE DEHYDROGENASE"/>
    <property type="match status" value="1"/>
</dbReference>
<evidence type="ECO:0000256" key="1">
    <source>
        <dbReference type="ARBA" id="ARBA00005067"/>
    </source>
</evidence>
<dbReference type="InterPro" id="IPR003099">
    <property type="entry name" value="Prephen_DH"/>
</dbReference>
<evidence type="ECO:0000256" key="7">
    <source>
        <dbReference type="ARBA" id="ARBA00023027"/>
    </source>
</evidence>
<dbReference type="Pfam" id="PF20463">
    <property type="entry name" value="PDH_C"/>
    <property type="match status" value="1"/>
</dbReference>
<organism evidence="11 12">
    <name type="scientific">Desulfuromonas thiophila</name>
    <dbReference type="NCBI Taxonomy" id="57664"/>
    <lineage>
        <taxon>Bacteria</taxon>
        <taxon>Pseudomonadati</taxon>
        <taxon>Thermodesulfobacteriota</taxon>
        <taxon>Desulfuromonadia</taxon>
        <taxon>Desulfuromonadales</taxon>
        <taxon>Desulfuromonadaceae</taxon>
        <taxon>Desulfuromonas</taxon>
    </lineage>
</organism>
<dbReference type="InterPro" id="IPR008927">
    <property type="entry name" value="6-PGluconate_DH-like_C_sf"/>
</dbReference>
<gene>
    <name evidence="11" type="ORF">SAMN05661003_11151</name>
</gene>
<evidence type="ECO:0000259" key="10">
    <source>
        <dbReference type="PROSITE" id="PS51176"/>
    </source>
</evidence>
<keyword evidence="6" id="KW-0560">Oxidoreductase</keyword>
<dbReference type="AlphaFoldDB" id="A0A1G7CZ48"/>
<sequence length="301" mass="31658">MALATLQKPLCRRLALVGVGLIGGSLTLALKQAGAVGEVIGWDRDAVNLQLAVELGVVDRAAVSLATAVADADLVVLALPVQALAPVAAELLPHLAPGTVLTDTGSVKESVVTAIEPLALRFGCHFVGGHPISGTERSGAVAAFASLYQGKRCILTPTSATDGAAVALVTALWQAAGSAVVQMDVRKHDRILAAISHLPHMIAYALVNAVSAYDQYPENILEYTAGGFRDFTRIASSDPVMWRDIALENRAAVLEMIAQFERFLAELKGDIERADGAALQAFFRQSKISRDAIVQSAVRGE</sequence>
<dbReference type="PANTHER" id="PTHR21363:SF0">
    <property type="entry name" value="PREPHENATE DEHYDROGENASE [NADP(+)]"/>
    <property type="match status" value="1"/>
</dbReference>
<dbReference type="FunFam" id="3.40.50.720:FF:000208">
    <property type="entry name" value="Prephenate dehydrogenase"/>
    <property type="match status" value="1"/>
</dbReference>
<feature type="domain" description="Prephenate/arogenate dehydrogenase" evidence="10">
    <location>
        <begin position="12"/>
        <end position="301"/>
    </location>
</feature>
<dbReference type="InterPro" id="IPR050812">
    <property type="entry name" value="Preph/Arog_dehydrog"/>
</dbReference>
<keyword evidence="7" id="KW-0520">NAD</keyword>